<dbReference type="InterPro" id="IPR036291">
    <property type="entry name" value="NAD(P)-bd_dom_sf"/>
</dbReference>
<dbReference type="PANTHER" id="PTHR11510">
    <property type="entry name" value="MYO-INOSITOL-1 PHOSPHATE SYNTHASE"/>
    <property type="match status" value="1"/>
</dbReference>
<dbReference type="FunFam" id="3.40.50.720:FF:000542">
    <property type="entry name" value="Inositol-3-phosphate synthase 1"/>
    <property type="match status" value="1"/>
</dbReference>
<dbReference type="GO" id="GO:0004512">
    <property type="term" value="F:inositol-3-phosphate synthase activity"/>
    <property type="evidence" value="ECO:0007669"/>
    <property type="project" value="InterPro"/>
</dbReference>
<evidence type="ECO:0000313" key="2">
    <source>
        <dbReference type="Proteomes" id="UP000694416"/>
    </source>
</evidence>
<evidence type="ECO:0000313" key="1">
    <source>
        <dbReference type="Ensembl" id="ENSPTEP00000000887.1"/>
    </source>
</evidence>
<name>A0A8C9G8K3_9PRIM</name>
<dbReference type="GO" id="GO:0008654">
    <property type="term" value="P:phospholipid biosynthetic process"/>
    <property type="evidence" value="ECO:0007669"/>
    <property type="project" value="InterPro"/>
</dbReference>
<keyword evidence="2" id="KW-1185">Reference proteome</keyword>
<evidence type="ECO:0008006" key="3">
    <source>
        <dbReference type="Google" id="ProtNLM"/>
    </source>
</evidence>
<dbReference type="AlphaFoldDB" id="A0A8C9G8K3"/>
<proteinExistence type="predicted"/>
<sequence length="349" mass="39924">MENFKGINLSVHKRECSNVYDNKKIKLKVKYNRKEDNDFFYSTYEHVETEVEKDDKTNVLTCTNIKNQYEVMIEKLKNKKLGVLIVGIGGNNATTMLGGICANSKDISYIDNYDIKKPNYLGSVFLSSNLRIGYDKANKEHSYCPIYKLVELYNPENIIFGGWDINHMNLKDCLYRNKVFSIDFIEKIKNDLDYIPLKSVYFKGNFIADNQQLRVNNILVGTNKLEILEKVRNQIKEFKKQNNLNDVIVLWSGNTEKTIPVIEGINDTFINILGACKNNHVSVSPSIIYALAAILENCPFINSSPQNTLVNAVVELAEYKNVFIIGNDLKTGQTKIKNFLLDFYFGTGI</sequence>
<dbReference type="Gene3D" id="3.40.50.720">
    <property type="entry name" value="NAD(P)-binding Rossmann-like Domain"/>
    <property type="match status" value="1"/>
</dbReference>
<dbReference type="GO" id="GO:0006021">
    <property type="term" value="P:inositol biosynthetic process"/>
    <property type="evidence" value="ECO:0007669"/>
    <property type="project" value="InterPro"/>
</dbReference>
<dbReference type="Proteomes" id="UP000694416">
    <property type="component" value="Unplaced"/>
</dbReference>
<dbReference type="PIRSF" id="PIRSF015578">
    <property type="entry name" value="Myoinos-ppht_syn"/>
    <property type="match status" value="1"/>
</dbReference>
<protein>
    <recommendedName>
        <fullName evidence="3">Inositol-3-phosphate synthase</fullName>
    </recommendedName>
</protein>
<reference evidence="1" key="2">
    <citation type="submission" date="2025-09" db="UniProtKB">
        <authorList>
            <consortium name="Ensembl"/>
        </authorList>
    </citation>
    <scope>IDENTIFICATION</scope>
</reference>
<dbReference type="InterPro" id="IPR002587">
    <property type="entry name" value="Myo-inos-1-P_Synthase"/>
</dbReference>
<organism evidence="1 2">
    <name type="scientific">Piliocolobus tephrosceles</name>
    <name type="common">Ugandan red Colobus</name>
    <dbReference type="NCBI Taxonomy" id="591936"/>
    <lineage>
        <taxon>Eukaryota</taxon>
        <taxon>Metazoa</taxon>
        <taxon>Chordata</taxon>
        <taxon>Craniata</taxon>
        <taxon>Vertebrata</taxon>
        <taxon>Euteleostomi</taxon>
        <taxon>Mammalia</taxon>
        <taxon>Eutheria</taxon>
        <taxon>Euarchontoglires</taxon>
        <taxon>Primates</taxon>
        <taxon>Haplorrhini</taxon>
        <taxon>Catarrhini</taxon>
        <taxon>Cercopithecidae</taxon>
        <taxon>Colobinae</taxon>
        <taxon>Piliocolobus</taxon>
    </lineage>
</organism>
<reference evidence="1" key="1">
    <citation type="submission" date="2025-08" db="UniProtKB">
        <authorList>
            <consortium name="Ensembl"/>
        </authorList>
    </citation>
    <scope>IDENTIFICATION</scope>
</reference>
<accession>A0A8C9G8K3</accession>
<dbReference type="Pfam" id="PF07994">
    <property type="entry name" value="NAD_binding_5"/>
    <property type="match status" value="1"/>
</dbReference>
<dbReference type="Ensembl" id="ENSPTET00000001317.1">
    <property type="protein sequence ID" value="ENSPTEP00000000887.1"/>
    <property type="gene ID" value="ENSPTEG00000000997.1"/>
</dbReference>
<dbReference type="SUPFAM" id="SSF51735">
    <property type="entry name" value="NAD(P)-binding Rossmann-fold domains"/>
    <property type="match status" value="1"/>
</dbReference>